<dbReference type="SUPFAM" id="SSF57667">
    <property type="entry name" value="beta-beta-alpha zinc fingers"/>
    <property type="match status" value="1"/>
</dbReference>
<feature type="transmembrane region" description="Helical" evidence="15">
    <location>
        <begin position="743"/>
        <end position="762"/>
    </location>
</feature>
<keyword evidence="13" id="KW-0479">Metal-binding</keyword>
<dbReference type="GO" id="GO:0005886">
    <property type="term" value="C:plasma membrane"/>
    <property type="evidence" value="ECO:0007669"/>
    <property type="project" value="UniProtKB-SubCell"/>
</dbReference>
<dbReference type="InterPro" id="IPR036236">
    <property type="entry name" value="Znf_C2H2_sf"/>
</dbReference>
<feature type="compositionally biased region" description="Basic and acidic residues" evidence="14">
    <location>
        <begin position="279"/>
        <end position="300"/>
    </location>
</feature>
<dbReference type="PANTHER" id="PTHR21522">
    <property type="entry name" value="PROTON CHANNEL OTOP"/>
    <property type="match status" value="1"/>
</dbReference>
<evidence type="ECO:0000256" key="12">
    <source>
        <dbReference type="ARBA" id="ARBA00023303"/>
    </source>
</evidence>
<feature type="transmembrane region" description="Helical" evidence="15">
    <location>
        <begin position="1109"/>
        <end position="1126"/>
    </location>
</feature>
<evidence type="ECO:0000259" key="17">
    <source>
        <dbReference type="Pfam" id="PF25879"/>
    </source>
</evidence>
<feature type="transmembrane region" description="Helical" evidence="15">
    <location>
        <begin position="1146"/>
        <end position="1171"/>
    </location>
</feature>
<evidence type="ECO:0000256" key="11">
    <source>
        <dbReference type="ARBA" id="ARBA00023242"/>
    </source>
</evidence>
<feature type="compositionally biased region" description="Basic and acidic residues" evidence="14">
    <location>
        <begin position="216"/>
        <end position="226"/>
    </location>
</feature>
<dbReference type="Pfam" id="PF20479">
    <property type="entry name" value="TMEM128"/>
    <property type="match status" value="1"/>
</dbReference>
<keyword evidence="13" id="KW-0862">Zinc</keyword>
<keyword evidence="4" id="KW-0813">Transport</keyword>
<comment type="similarity">
    <text evidence="3">Belongs to the otopetrin family.</text>
</comment>
<keyword evidence="12" id="KW-0407">Ion channel</keyword>
<gene>
    <name evidence="18" type="ORF">DNTS_000572</name>
</gene>
<evidence type="ECO:0000256" key="13">
    <source>
        <dbReference type="PROSITE-ProRule" id="PRU01145"/>
    </source>
</evidence>
<evidence type="ECO:0000256" key="2">
    <source>
        <dbReference type="ARBA" id="ARBA00004651"/>
    </source>
</evidence>
<evidence type="ECO:0000313" key="19">
    <source>
        <dbReference type="Proteomes" id="UP000316079"/>
    </source>
</evidence>
<feature type="transmembrane region" description="Helical" evidence="15">
    <location>
        <begin position="717"/>
        <end position="737"/>
    </location>
</feature>
<dbReference type="InterPro" id="IPR004878">
    <property type="entry name" value="Otopetrin"/>
</dbReference>
<dbReference type="GO" id="GO:0031981">
    <property type="term" value="C:nuclear lumen"/>
    <property type="evidence" value="ECO:0007669"/>
    <property type="project" value="UniProtKB-ARBA"/>
</dbReference>
<name>A0A553Q026_9TELE</name>
<dbReference type="Pfam" id="PF03189">
    <property type="entry name" value="Otopetrin"/>
    <property type="match status" value="2"/>
</dbReference>
<evidence type="ECO:0000256" key="15">
    <source>
        <dbReference type="SAM" id="Phobius"/>
    </source>
</evidence>
<feature type="transmembrane region" description="Helical" evidence="15">
    <location>
        <begin position="1035"/>
        <end position="1056"/>
    </location>
</feature>
<dbReference type="EMBL" id="SRMA01026483">
    <property type="protein sequence ID" value="TRY83281.1"/>
    <property type="molecule type" value="Genomic_DNA"/>
</dbReference>
<feature type="transmembrane region" description="Helical" evidence="15">
    <location>
        <begin position="1003"/>
        <end position="1023"/>
    </location>
</feature>
<evidence type="ECO:0000256" key="9">
    <source>
        <dbReference type="ARBA" id="ARBA00023065"/>
    </source>
</evidence>
<dbReference type="GO" id="GO:0008270">
    <property type="term" value="F:zinc ion binding"/>
    <property type="evidence" value="ECO:0007669"/>
    <property type="project" value="UniProtKB-KW"/>
</dbReference>
<keyword evidence="7" id="KW-0375">Hydrogen ion transport</keyword>
<feature type="transmembrane region" description="Helical" evidence="15">
    <location>
        <begin position="1183"/>
        <end position="1207"/>
    </location>
</feature>
<feature type="domain" description="Cell growth-regulating nucleolar protein-like winged helix" evidence="17">
    <location>
        <begin position="313"/>
        <end position="384"/>
    </location>
</feature>
<dbReference type="STRING" id="623744.A0A553Q026"/>
<keyword evidence="10 15" id="KW-0472">Membrane</keyword>
<dbReference type="GO" id="GO:0042472">
    <property type="term" value="P:inner ear morphogenesis"/>
    <property type="evidence" value="ECO:0007669"/>
    <property type="project" value="TreeGrafter"/>
</dbReference>
<dbReference type="PROSITE" id="PS51804">
    <property type="entry name" value="ZF_C2HC_LYAR"/>
    <property type="match status" value="1"/>
</dbReference>
<keyword evidence="8 15" id="KW-1133">Transmembrane helix</keyword>
<proteinExistence type="inferred from homology"/>
<feature type="transmembrane region" description="Helical" evidence="15">
    <location>
        <begin position="625"/>
        <end position="645"/>
    </location>
</feature>
<dbReference type="Gene3D" id="3.30.1490.490">
    <property type="match status" value="1"/>
</dbReference>
<evidence type="ECO:0000256" key="7">
    <source>
        <dbReference type="ARBA" id="ARBA00022781"/>
    </source>
</evidence>
<dbReference type="Pfam" id="PF25879">
    <property type="entry name" value="WHD_LYAR"/>
    <property type="match status" value="1"/>
</dbReference>
<dbReference type="GO" id="GO:0015252">
    <property type="term" value="F:proton channel activity"/>
    <property type="evidence" value="ECO:0007669"/>
    <property type="project" value="InterPro"/>
</dbReference>
<evidence type="ECO:0000256" key="1">
    <source>
        <dbReference type="ARBA" id="ARBA00004123"/>
    </source>
</evidence>
<feature type="compositionally biased region" description="Basic and acidic residues" evidence="14">
    <location>
        <begin position="800"/>
        <end position="821"/>
    </location>
</feature>
<evidence type="ECO:0000259" key="16">
    <source>
        <dbReference type="Pfam" id="PF08790"/>
    </source>
</evidence>
<comment type="caution">
    <text evidence="18">The sequence shown here is derived from an EMBL/GenBank/DDBJ whole genome shotgun (WGS) entry which is preliminary data.</text>
</comment>
<evidence type="ECO:0000256" key="6">
    <source>
        <dbReference type="ARBA" id="ARBA00022692"/>
    </source>
</evidence>
<dbReference type="InterPro" id="IPR058719">
    <property type="entry name" value="WHD_LYAR"/>
</dbReference>
<dbReference type="Proteomes" id="UP000316079">
    <property type="component" value="Unassembled WGS sequence"/>
</dbReference>
<feature type="transmembrane region" description="Helical" evidence="15">
    <location>
        <begin position="1228"/>
        <end position="1250"/>
    </location>
</feature>
<dbReference type="FunFam" id="1.10.10.2100:FF:000002">
    <property type="entry name" value="cell growth-regulating nucleolar protein-like"/>
    <property type="match status" value="1"/>
</dbReference>
<dbReference type="InterPro" id="IPR014898">
    <property type="entry name" value="Znf_C2H2_LYAR"/>
</dbReference>
<sequence length="1447" mass="162356">MEHRPALPGKPADSSGRNSCFIWVEFFTAEVLVLASWCTRAVSKLSPATKKPPISTRSLSCRMSGPYSEPCGRGSGAAPESLKKAQVEKHLLRCHSCSVLSCIDCGKDFCGDAYKSHIRCISEDQKYGGRGFQAKASKGDVKQQQWIQRVQEALQRPGLDPKLQQVLQQMTGFENLPRKRAKFENWMKCCLKIYAPHTLEQVWEILSSDTCSGDNQSKELMDDKTEINNGTSNEEDRKNGKRKKRKCEEEQNREMKKRKAEQNGQNPEEKSKKRKKKRKDEGCAESLNHEVEEPESHSGEEPEIQVSEAQSAGRFNWKGTIKAVLRDAPEDGLAIKKLRKKVLLEYHSFSGERNFRSDEDLLSIFNKKISSNPKFRVLKDRWKLHPQKLQFLCSRGQPEALTPPEETRTSNDVHLYRLESCNLRSLRIQMLTAQNHDHHQVVCVRACVCVRVCVGTRALQVAPVESGEAEPCAGKKTRGETFAEHLRVVQSFYGESSSADQTPAQVRNTVSSLRSSVRRPAGALLIQTQEKLLKFLNFLPNQVQAPRVQQNLNQKNHCPVSHLSHRRSVHSTFHSLHRCVMADSSEIVNLRRRFKINEEPEEQLTPVPEESVKEKSTSGFNRHSIFWILAAVALTYYLDFFSVILEHPDIHRNKYTRTDPDEYTPPRVGSRCAEEEEGGWFSAALLMLALCVSLALFCIVYLDWFKGIRHYEQEFPALPAVATAAFIGASCSLTVALWPVWSLLTPVLLFTQFMGLVMLMFIQRGPGELQVKIKEPLEMLEASQSARRVKLIPEVTPEPCRAKDPEQRRTGATHSAREDRSARTTLSLTLSACSILGIAGPRRSWMRETRAAGAMENGGADAMWLNRYSPGSSSSSAAPRRLASRLKAGLRRKLPRKQAETLSAQYGSNLLLLGVSVMLGLPALEERTLLALLSALMMLQICWMLAYIIRRERDRRAAPERDAHAGASWIRGGLTILALLSLIMDAFRIGYYVGYHSCVSAVFGVYPIIHALHTISQVHFLWFHIKDVIKKYETFERFGVIHAVFTNLLLWCNGVMTEAEHFLYNHNRRLTALGYTNLTAVEVEPECNCTTRVCSVFSSSLYYLSPFNIEYHIFASAMLFVMWKNIGRTLDRHANRKPARTHSSGLLMGPLAGLLALACSLGVLVVYLIPAEASMYTHLHTTFMFYCYGVTMLACMCCASAAGLLVYRLEDRPMDTGHNPARTLDTELLLASSLGSWLMCWCSIVALVASGSSSVGFSWTSLAYALLLVLEKCVQNLFTVESLYRSHREDALAQVFSITIPPYEGFVNRGFETRDKSCDNTVPAQSDGHKTGDRKLAGGHRLDVTPGRKRQILKNITIFLFMSNISLWILPAFGCRPQYDSALERQIFGSGDSLLLFTPGALQEGLKPGDTSAAEEPVDSNELLRESVRAQRQKLPAGGRSMALQSG</sequence>
<keyword evidence="19" id="KW-1185">Reference proteome</keyword>
<evidence type="ECO:0000256" key="4">
    <source>
        <dbReference type="ARBA" id="ARBA00022448"/>
    </source>
</evidence>
<dbReference type="Gene3D" id="1.10.10.2100">
    <property type="match status" value="1"/>
</dbReference>
<feature type="transmembrane region" description="Helical" evidence="15">
    <location>
        <begin position="930"/>
        <end position="949"/>
    </location>
</feature>
<reference evidence="18 19" key="1">
    <citation type="journal article" date="2019" name="Sci. Data">
        <title>Hybrid genome assembly and annotation of Danionella translucida.</title>
        <authorList>
            <person name="Kadobianskyi M."/>
            <person name="Schulze L."/>
            <person name="Schuelke M."/>
            <person name="Judkewitz B."/>
        </authorList>
    </citation>
    <scope>NUCLEOTIDE SEQUENCE [LARGE SCALE GENOMIC DNA]</scope>
    <source>
        <strain evidence="18 19">Bolton</strain>
    </source>
</reference>
<evidence type="ECO:0000256" key="8">
    <source>
        <dbReference type="ARBA" id="ARBA00022989"/>
    </source>
</evidence>
<feature type="region of interest" description="Disordered" evidence="14">
    <location>
        <begin position="1318"/>
        <end position="1340"/>
    </location>
</feature>
<evidence type="ECO:0000256" key="14">
    <source>
        <dbReference type="SAM" id="MobiDB-lite"/>
    </source>
</evidence>
<feature type="transmembrane region" description="Helical" evidence="15">
    <location>
        <begin position="969"/>
        <end position="991"/>
    </location>
</feature>
<keyword evidence="9" id="KW-0406">Ion transport</keyword>
<keyword evidence="11" id="KW-0539">Nucleus</keyword>
<organism evidence="18 19">
    <name type="scientific">Danionella cerebrum</name>
    <dbReference type="NCBI Taxonomy" id="2873325"/>
    <lineage>
        <taxon>Eukaryota</taxon>
        <taxon>Metazoa</taxon>
        <taxon>Chordata</taxon>
        <taxon>Craniata</taxon>
        <taxon>Vertebrata</taxon>
        <taxon>Euteleostomi</taxon>
        <taxon>Actinopterygii</taxon>
        <taxon>Neopterygii</taxon>
        <taxon>Teleostei</taxon>
        <taxon>Ostariophysi</taxon>
        <taxon>Cypriniformes</taxon>
        <taxon>Danionidae</taxon>
        <taxon>Danioninae</taxon>
        <taxon>Danionella</taxon>
    </lineage>
</organism>
<keyword evidence="13" id="KW-0863">Zinc-finger</keyword>
<evidence type="ECO:0000256" key="3">
    <source>
        <dbReference type="ARBA" id="ARBA00006513"/>
    </source>
</evidence>
<evidence type="ECO:0000256" key="5">
    <source>
        <dbReference type="ARBA" id="ARBA00022475"/>
    </source>
</evidence>
<evidence type="ECO:0000256" key="10">
    <source>
        <dbReference type="ARBA" id="ARBA00023136"/>
    </source>
</evidence>
<feature type="domain" description="Zinc finger C2H2 LYAR-type" evidence="16">
    <location>
        <begin position="100"/>
        <end position="127"/>
    </location>
</feature>
<dbReference type="PANTHER" id="PTHR21522:SF19">
    <property type="entry name" value="PROTON CHANNEL OTOP1"/>
    <property type="match status" value="1"/>
</dbReference>
<protein>
    <submittedName>
        <fullName evidence="18">Uncharacterized protein</fullName>
    </submittedName>
</protein>
<keyword evidence="5" id="KW-1003">Cell membrane</keyword>
<accession>A0A553Q026</accession>
<dbReference type="OrthoDB" id="6429739at2759"/>
<keyword evidence="6 15" id="KW-0812">Transmembrane</keyword>
<feature type="region of interest" description="Disordered" evidence="14">
    <location>
        <begin position="798"/>
        <end position="821"/>
    </location>
</feature>
<comment type="subcellular location">
    <subcellularLocation>
        <location evidence="2">Cell membrane</location>
        <topology evidence="2">Multi-pass membrane protein</topology>
    </subcellularLocation>
    <subcellularLocation>
        <location evidence="1">Nucleus</location>
    </subcellularLocation>
</comment>
<feature type="compositionally biased region" description="Basic and acidic residues" evidence="14">
    <location>
        <begin position="1327"/>
        <end position="1340"/>
    </location>
</feature>
<dbReference type="Pfam" id="PF08790">
    <property type="entry name" value="zf-LYAR"/>
    <property type="match status" value="1"/>
</dbReference>
<feature type="region of interest" description="Disordered" evidence="14">
    <location>
        <begin position="210"/>
        <end position="311"/>
    </location>
</feature>
<evidence type="ECO:0000313" key="18">
    <source>
        <dbReference type="EMBL" id="TRY83281.1"/>
    </source>
</evidence>
<dbReference type="InterPro" id="IPR033579">
    <property type="entry name" value="TMEM128"/>
</dbReference>
<feature type="transmembrane region" description="Helical" evidence="15">
    <location>
        <begin position="680"/>
        <end position="705"/>
    </location>
</feature>